<dbReference type="GO" id="GO:0050660">
    <property type="term" value="F:flavin adenine dinucleotide binding"/>
    <property type="evidence" value="ECO:0007669"/>
    <property type="project" value="InterPro"/>
</dbReference>
<sequence>MRFAPTPEQEEFRRTVRDLLAGPGAAGKSWAGKSWAGKSWAGKSWTGKSWEGEPGAADGPGAGEPGAADGPWRALADVGAPALTVPERYGGLGLGAEELVAVLEETGRACLPEPLLENTVAARLLADAAPDSPQAAHWLPRFAAGEARLALVLPPEPFAVGGAEADLVLVGQGGELYALESGHAVPVPGVDPGRPPARIELPSGRAPLAPACGPAVERAALLAALGAAAELLGAALRMLELAVAHTGAREQFGRPVGSFQAVKHHLADVLMAIEFARPVVLRAAHSFDRGLPSWARDASMAKVFASDAAERAARSCLQVHGAIGYTEEHGLARLMRRSWTLSAAWGDAGHHRAAVAADLLGPAPAPACPPR</sequence>
<dbReference type="Gene3D" id="1.20.140.10">
    <property type="entry name" value="Butyryl-CoA Dehydrogenase, subunit A, domain 3"/>
    <property type="match status" value="1"/>
</dbReference>
<dbReference type="SUPFAM" id="SSF47203">
    <property type="entry name" value="Acyl-CoA dehydrogenase C-terminal domain-like"/>
    <property type="match status" value="1"/>
</dbReference>
<evidence type="ECO:0000313" key="9">
    <source>
        <dbReference type="EMBL" id="GGO86739.1"/>
    </source>
</evidence>
<gene>
    <name evidence="9" type="ORF">GCM10012280_23530</name>
</gene>
<dbReference type="InterPro" id="IPR037069">
    <property type="entry name" value="AcylCoA_DH/ox_N_sf"/>
</dbReference>
<dbReference type="AlphaFoldDB" id="A0A917ZLU4"/>
<dbReference type="RefSeq" id="WP_189131552.1">
    <property type="nucleotide sequence ID" value="NZ_BMMS01000009.1"/>
</dbReference>
<evidence type="ECO:0000256" key="1">
    <source>
        <dbReference type="ARBA" id="ARBA00001974"/>
    </source>
</evidence>
<evidence type="ECO:0000256" key="2">
    <source>
        <dbReference type="ARBA" id="ARBA00009347"/>
    </source>
</evidence>
<feature type="domain" description="Acyl-CoA dehydrogenase/oxidase N-terminal" evidence="8">
    <location>
        <begin position="71"/>
        <end position="146"/>
    </location>
</feature>
<evidence type="ECO:0000256" key="5">
    <source>
        <dbReference type="ARBA" id="ARBA00023002"/>
    </source>
</evidence>
<dbReference type="PANTHER" id="PTHR43884:SF20">
    <property type="entry name" value="ACYL-COA DEHYDROGENASE FADE28"/>
    <property type="match status" value="1"/>
</dbReference>
<keyword evidence="5" id="KW-0560">Oxidoreductase</keyword>
<reference evidence="9" key="1">
    <citation type="journal article" date="2014" name="Int. J. Syst. Evol. Microbiol.">
        <title>Complete genome sequence of Corynebacterium casei LMG S-19264T (=DSM 44701T), isolated from a smear-ripened cheese.</title>
        <authorList>
            <consortium name="US DOE Joint Genome Institute (JGI-PGF)"/>
            <person name="Walter F."/>
            <person name="Albersmeier A."/>
            <person name="Kalinowski J."/>
            <person name="Ruckert C."/>
        </authorList>
    </citation>
    <scope>NUCLEOTIDE SEQUENCE</scope>
    <source>
        <strain evidence="9">CGMCC 4.7201</strain>
    </source>
</reference>
<dbReference type="Pfam" id="PF00441">
    <property type="entry name" value="Acyl-CoA_dh_1"/>
    <property type="match status" value="1"/>
</dbReference>
<name>A0A917ZLU4_9ACTN</name>
<evidence type="ECO:0000259" key="7">
    <source>
        <dbReference type="Pfam" id="PF00441"/>
    </source>
</evidence>
<dbReference type="InterPro" id="IPR036250">
    <property type="entry name" value="AcylCo_DH-like_C"/>
</dbReference>
<keyword evidence="10" id="KW-1185">Reference proteome</keyword>
<dbReference type="InterPro" id="IPR013786">
    <property type="entry name" value="AcylCoA_DH/ox_N"/>
</dbReference>
<comment type="caution">
    <text evidence="9">The sequence shown here is derived from an EMBL/GenBank/DDBJ whole genome shotgun (WGS) entry which is preliminary data.</text>
</comment>
<evidence type="ECO:0000256" key="6">
    <source>
        <dbReference type="SAM" id="MobiDB-lite"/>
    </source>
</evidence>
<organism evidence="9 10">
    <name type="scientific">Wenjunlia tyrosinilytica</name>
    <dbReference type="NCBI Taxonomy" id="1544741"/>
    <lineage>
        <taxon>Bacteria</taxon>
        <taxon>Bacillati</taxon>
        <taxon>Actinomycetota</taxon>
        <taxon>Actinomycetes</taxon>
        <taxon>Kitasatosporales</taxon>
        <taxon>Streptomycetaceae</taxon>
        <taxon>Wenjunlia</taxon>
    </lineage>
</organism>
<keyword evidence="3" id="KW-0285">Flavoprotein</keyword>
<evidence type="ECO:0000259" key="8">
    <source>
        <dbReference type="Pfam" id="PF02771"/>
    </source>
</evidence>
<feature type="region of interest" description="Disordered" evidence="6">
    <location>
        <begin position="1"/>
        <end position="69"/>
    </location>
</feature>
<accession>A0A917ZLU4</accession>
<dbReference type="Pfam" id="PF02771">
    <property type="entry name" value="Acyl-CoA_dh_N"/>
    <property type="match status" value="1"/>
</dbReference>
<evidence type="ECO:0000256" key="3">
    <source>
        <dbReference type="ARBA" id="ARBA00022630"/>
    </source>
</evidence>
<evidence type="ECO:0000256" key="4">
    <source>
        <dbReference type="ARBA" id="ARBA00022827"/>
    </source>
</evidence>
<dbReference type="SUPFAM" id="SSF56645">
    <property type="entry name" value="Acyl-CoA dehydrogenase NM domain-like"/>
    <property type="match status" value="1"/>
</dbReference>
<dbReference type="PANTHER" id="PTHR43884">
    <property type="entry name" value="ACYL-COA DEHYDROGENASE"/>
    <property type="match status" value="1"/>
</dbReference>
<comment type="cofactor">
    <cofactor evidence="1">
        <name>FAD</name>
        <dbReference type="ChEBI" id="CHEBI:57692"/>
    </cofactor>
</comment>
<dbReference type="Proteomes" id="UP000641932">
    <property type="component" value="Unassembled WGS sequence"/>
</dbReference>
<proteinExistence type="inferred from homology"/>
<dbReference type="EMBL" id="BMMS01000009">
    <property type="protein sequence ID" value="GGO86739.1"/>
    <property type="molecule type" value="Genomic_DNA"/>
</dbReference>
<dbReference type="Gene3D" id="1.10.540.10">
    <property type="entry name" value="Acyl-CoA dehydrogenase/oxidase, N-terminal domain"/>
    <property type="match status" value="1"/>
</dbReference>
<reference evidence="9" key="2">
    <citation type="submission" date="2020-09" db="EMBL/GenBank/DDBJ databases">
        <authorList>
            <person name="Sun Q."/>
            <person name="Zhou Y."/>
        </authorList>
    </citation>
    <scope>NUCLEOTIDE SEQUENCE</scope>
    <source>
        <strain evidence="9">CGMCC 4.7201</strain>
    </source>
</reference>
<comment type="similarity">
    <text evidence="2">Belongs to the acyl-CoA dehydrogenase family.</text>
</comment>
<feature type="domain" description="Acyl-CoA dehydrogenase/oxidase C-terminal" evidence="7">
    <location>
        <begin position="225"/>
        <end position="359"/>
    </location>
</feature>
<keyword evidence="4" id="KW-0274">FAD</keyword>
<protein>
    <submittedName>
        <fullName evidence="9">Acyl-CoA dehydrogenase</fullName>
    </submittedName>
</protein>
<dbReference type="InterPro" id="IPR009075">
    <property type="entry name" value="AcylCo_DH/oxidase_C"/>
</dbReference>
<dbReference type="InterPro" id="IPR009100">
    <property type="entry name" value="AcylCoA_DH/oxidase_NM_dom_sf"/>
</dbReference>
<evidence type="ECO:0000313" key="10">
    <source>
        <dbReference type="Proteomes" id="UP000641932"/>
    </source>
</evidence>
<dbReference type="GO" id="GO:0003995">
    <property type="term" value="F:acyl-CoA dehydrogenase activity"/>
    <property type="evidence" value="ECO:0007669"/>
    <property type="project" value="TreeGrafter"/>
</dbReference>